<organism evidence="1 2">
    <name type="scientific">Aquibium oceanicum</name>
    <dbReference type="NCBI Taxonomy" id="1670800"/>
    <lineage>
        <taxon>Bacteria</taxon>
        <taxon>Pseudomonadati</taxon>
        <taxon>Pseudomonadota</taxon>
        <taxon>Alphaproteobacteria</taxon>
        <taxon>Hyphomicrobiales</taxon>
        <taxon>Phyllobacteriaceae</taxon>
        <taxon>Aquibium</taxon>
    </lineage>
</organism>
<keyword evidence="2" id="KW-1185">Reference proteome</keyword>
<dbReference type="EMBL" id="CP018171">
    <property type="protein sequence ID" value="APH74095.1"/>
    <property type="molecule type" value="Genomic_DNA"/>
</dbReference>
<dbReference type="STRING" id="1670800.BSQ44_24050"/>
<dbReference type="Proteomes" id="UP000182840">
    <property type="component" value="Chromosome"/>
</dbReference>
<sequence length="65" mass="7567">MMDNPSDTFVPDREMIDAVAEWNARRPQDRVRRALIPTLCERFGITNKQAIEVLRAATLRRRRAA</sequence>
<gene>
    <name evidence="1" type="ORF">BSQ44_24050</name>
</gene>
<reference evidence="2" key="1">
    <citation type="submission" date="2016-11" db="EMBL/GenBank/DDBJ databases">
        <title>Mesorhizobium oceanicum sp. nov., isolated from deep seawater in South China Sea.</title>
        <authorList>
            <person name="Fu G.-Y."/>
        </authorList>
    </citation>
    <scope>NUCLEOTIDE SEQUENCE [LARGE SCALE GENOMIC DNA]</scope>
    <source>
        <strain evidence="2">B7</strain>
    </source>
</reference>
<dbReference type="AlphaFoldDB" id="A0A1L3SXR2"/>
<accession>A0A1L3SXR2</accession>
<name>A0A1L3SXR2_9HYPH</name>
<proteinExistence type="predicted"/>
<evidence type="ECO:0000313" key="1">
    <source>
        <dbReference type="EMBL" id="APH74095.1"/>
    </source>
</evidence>
<protein>
    <submittedName>
        <fullName evidence="1">Uncharacterized protein</fullName>
    </submittedName>
</protein>
<dbReference type="KEGG" id="meso:BSQ44_24050"/>
<evidence type="ECO:0000313" key="2">
    <source>
        <dbReference type="Proteomes" id="UP000182840"/>
    </source>
</evidence>